<feature type="region of interest" description="Disordered" evidence="1">
    <location>
        <begin position="61"/>
        <end position="150"/>
    </location>
</feature>
<feature type="compositionally biased region" description="Basic and acidic residues" evidence="1">
    <location>
        <begin position="139"/>
        <end position="150"/>
    </location>
</feature>
<dbReference type="Proteomes" id="UP001164746">
    <property type="component" value="Chromosome 12"/>
</dbReference>
<protein>
    <submittedName>
        <fullName evidence="3">ARNP-like protein</fullName>
    </submittedName>
</protein>
<organism evidence="3 4">
    <name type="scientific">Mya arenaria</name>
    <name type="common">Soft-shell clam</name>
    <dbReference type="NCBI Taxonomy" id="6604"/>
    <lineage>
        <taxon>Eukaryota</taxon>
        <taxon>Metazoa</taxon>
        <taxon>Spiralia</taxon>
        <taxon>Lophotrochozoa</taxon>
        <taxon>Mollusca</taxon>
        <taxon>Bivalvia</taxon>
        <taxon>Autobranchia</taxon>
        <taxon>Heteroconchia</taxon>
        <taxon>Euheterodonta</taxon>
        <taxon>Imparidentia</taxon>
        <taxon>Neoheterodontei</taxon>
        <taxon>Myida</taxon>
        <taxon>Myoidea</taxon>
        <taxon>Myidae</taxon>
        <taxon>Mya</taxon>
    </lineage>
</organism>
<keyword evidence="4" id="KW-1185">Reference proteome</keyword>
<proteinExistence type="predicted"/>
<evidence type="ECO:0000313" key="3">
    <source>
        <dbReference type="EMBL" id="WAR20863.1"/>
    </source>
</evidence>
<accession>A0ABY7FF92</accession>
<evidence type="ECO:0000256" key="2">
    <source>
        <dbReference type="SAM" id="SignalP"/>
    </source>
</evidence>
<evidence type="ECO:0000313" key="4">
    <source>
        <dbReference type="Proteomes" id="UP001164746"/>
    </source>
</evidence>
<sequence>MISELLKIIVVIFCSTQVITEADELSVDSLEKRAPGWGKRSPGAATELGYLQTVLSDLSRYEENSLGESPEADMEKRRPGWGKRGFPEGDFESMDKRRPGWGKRSYEYDIDTMETKRAPGWGKRDDGHSFNDNLFEDSSIDKPPKTQEAD</sequence>
<gene>
    <name evidence="3" type="ORF">MAR_014837</name>
</gene>
<keyword evidence="2" id="KW-0732">Signal</keyword>
<feature type="signal peptide" evidence="2">
    <location>
        <begin position="1"/>
        <end position="22"/>
    </location>
</feature>
<dbReference type="EMBL" id="CP111023">
    <property type="protein sequence ID" value="WAR20863.1"/>
    <property type="molecule type" value="Genomic_DNA"/>
</dbReference>
<name>A0ABY7FF92_MYAAR</name>
<evidence type="ECO:0000256" key="1">
    <source>
        <dbReference type="SAM" id="MobiDB-lite"/>
    </source>
</evidence>
<feature type="chain" id="PRO_5045779729" evidence="2">
    <location>
        <begin position="23"/>
        <end position="150"/>
    </location>
</feature>
<reference evidence="3" key="1">
    <citation type="submission" date="2022-11" db="EMBL/GenBank/DDBJ databases">
        <title>Centuries of genome instability and evolution in soft-shell clam transmissible cancer (bioRxiv).</title>
        <authorList>
            <person name="Hart S.F.M."/>
            <person name="Yonemitsu M.A."/>
            <person name="Giersch R.M."/>
            <person name="Beal B.F."/>
            <person name="Arriagada G."/>
            <person name="Davis B.W."/>
            <person name="Ostrander E.A."/>
            <person name="Goff S.P."/>
            <person name="Metzger M.J."/>
        </authorList>
    </citation>
    <scope>NUCLEOTIDE SEQUENCE</scope>
    <source>
        <strain evidence="3">MELC-2E11</strain>
        <tissue evidence="3">Siphon/mantle</tissue>
    </source>
</reference>
<feature type="compositionally biased region" description="Basic and acidic residues" evidence="1">
    <location>
        <begin position="113"/>
        <end position="129"/>
    </location>
</feature>